<feature type="domain" description="Glycoside hydrolase family 2 immunoglobulin-like beta-sandwich" evidence="4">
    <location>
        <begin position="172"/>
        <end position="264"/>
    </location>
</feature>
<accession>A0ABS7I1H5</accession>
<dbReference type="Pfam" id="PF02837">
    <property type="entry name" value="Glyco_hydro_2_N"/>
    <property type="match status" value="1"/>
</dbReference>
<dbReference type="RefSeq" id="WP_220339668.1">
    <property type="nucleotide sequence ID" value="NZ_JAEUAX010000005.1"/>
</dbReference>
<dbReference type="SUPFAM" id="SSF51445">
    <property type="entry name" value="(Trans)glycosidases"/>
    <property type="match status" value="1"/>
</dbReference>
<keyword evidence="3" id="KW-0326">Glycosidase</keyword>
<sequence>MSETSARSSRRMTPIIDDWAFAPAALPAASWDEVAAAGSTVTLPHTWNAVDGQAGGDYRRGRSTYARRVSAETDAAETWIEFAGANSSAEVFVGGELLSRHDGGYSTFRVDLTPHLVDGTATVVVVVDNSANQTVYPQQADFTFYGGIYREVRQISVGATHFVLDDHGGPGLTITPTLSGDRAEVALNARVVGAASSAASVRFVIDGQESSVVPVTAGEASTELTIVQVRRWHGLRDPHLYTARAELLEGETVIDRVELRFGCREFAVDPERGFLLNGEEYPLRGVSRHQDFEGVGNAITEDMKQTDLALIREIGATTVRLAHYQHDQRFYDLCDEVGLVVWAEIPQITVFLPGGVDNAREQLTELIVQNRHHASIVCWGLSNEITLAGAGDDVLAAHRELNNLAHRLDPTRLTAMANLFLLETDHPLITLPDVMSYNLYFGWYVGESADNDSWLDDFHSSYPDIAIGLSEYGADANAQFQSADPTKGDYTESYQALYHEHMVAMIEERPWLWATHVWNLADFGSAGRDEGGVAGRNQKGLVSFDRSLKKDAFYVYKAAWATEPFVHVAGRRRADRAEDVTEVIVYSNQPEVTLLVDGAPVGTASGVRAFRFEIPLTGEHEITARAADATDSIRLRKVDEVPPASIMPTTSIANWFDDAPLPTPDGFFSIHDSLADIKRSEEGARVIASVLEAVSTSRGEVGRGVEIPPAMHAIVDRMSVAKLIKQAGGVPVEEVAALNAQLNLIAK</sequence>
<evidence type="ECO:0000313" key="8">
    <source>
        <dbReference type="Proteomes" id="UP000777440"/>
    </source>
</evidence>
<dbReference type="PANTHER" id="PTHR42732">
    <property type="entry name" value="BETA-GALACTOSIDASE"/>
    <property type="match status" value="1"/>
</dbReference>
<dbReference type="InterPro" id="IPR006104">
    <property type="entry name" value="Glyco_hydro_2_N"/>
</dbReference>
<reference evidence="7 8" key="1">
    <citation type="journal article" date="2021" name="MBio">
        <title>Poor Competitiveness of Bradyrhizobium in Pigeon Pea Root Colonization in Indian Soils.</title>
        <authorList>
            <person name="Chalasani D."/>
            <person name="Basu A."/>
            <person name="Pullabhotla S.V.S.R.N."/>
            <person name="Jorrin B."/>
            <person name="Neal A.L."/>
            <person name="Poole P.S."/>
            <person name="Podile A.R."/>
            <person name="Tkacz A."/>
        </authorList>
    </citation>
    <scope>NUCLEOTIDE SEQUENCE [LARGE SCALE GENOMIC DNA]</scope>
    <source>
        <strain evidence="7 8">HU12</strain>
    </source>
</reference>
<evidence type="ECO:0008006" key="9">
    <source>
        <dbReference type="Google" id="ProtNLM"/>
    </source>
</evidence>
<evidence type="ECO:0000259" key="5">
    <source>
        <dbReference type="Pfam" id="PF02836"/>
    </source>
</evidence>
<protein>
    <recommendedName>
        <fullName evidence="9">Beta-galactosidase</fullName>
    </recommendedName>
</protein>
<dbReference type="InterPro" id="IPR006101">
    <property type="entry name" value="Glyco_hydro_2"/>
</dbReference>
<dbReference type="InterPro" id="IPR008979">
    <property type="entry name" value="Galactose-bd-like_sf"/>
</dbReference>
<evidence type="ECO:0000256" key="1">
    <source>
        <dbReference type="ARBA" id="ARBA00007401"/>
    </source>
</evidence>
<dbReference type="Gene3D" id="3.20.20.80">
    <property type="entry name" value="Glycosidases"/>
    <property type="match status" value="1"/>
</dbReference>
<proteinExistence type="inferred from homology"/>
<dbReference type="InterPro" id="IPR006102">
    <property type="entry name" value="Ig-like_GH2"/>
</dbReference>
<keyword evidence="8" id="KW-1185">Reference proteome</keyword>
<gene>
    <name evidence="7" type="ORF">JNB61_11190</name>
</gene>
<dbReference type="Gene3D" id="2.60.120.260">
    <property type="entry name" value="Galactose-binding domain-like"/>
    <property type="match status" value="1"/>
</dbReference>
<dbReference type="InterPro" id="IPR006103">
    <property type="entry name" value="Glyco_hydro_2_cat"/>
</dbReference>
<dbReference type="PRINTS" id="PR00132">
    <property type="entry name" value="GLHYDRLASE2"/>
</dbReference>
<evidence type="ECO:0000259" key="4">
    <source>
        <dbReference type="Pfam" id="PF00703"/>
    </source>
</evidence>
<dbReference type="InterPro" id="IPR017853">
    <property type="entry name" value="GH"/>
</dbReference>
<dbReference type="EMBL" id="JAEUAX010000005">
    <property type="protein sequence ID" value="MBW9110338.1"/>
    <property type="molecule type" value="Genomic_DNA"/>
</dbReference>
<dbReference type="PANTHER" id="PTHR42732:SF1">
    <property type="entry name" value="BETA-MANNOSIDASE"/>
    <property type="match status" value="1"/>
</dbReference>
<feature type="domain" description="Glycosyl hydrolases family 2 sugar binding" evidence="6">
    <location>
        <begin position="61"/>
        <end position="153"/>
    </location>
</feature>
<dbReference type="SUPFAM" id="SSF49303">
    <property type="entry name" value="beta-Galactosidase/glucuronidase domain"/>
    <property type="match status" value="1"/>
</dbReference>
<name>A0ABS7I1H5_9MICO</name>
<evidence type="ECO:0000256" key="3">
    <source>
        <dbReference type="ARBA" id="ARBA00023295"/>
    </source>
</evidence>
<dbReference type="Pfam" id="PF02836">
    <property type="entry name" value="Glyco_hydro_2_C"/>
    <property type="match status" value="1"/>
</dbReference>
<evidence type="ECO:0000313" key="7">
    <source>
        <dbReference type="EMBL" id="MBW9110338.1"/>
    </source>
</evidence>
<comment type="caution">
    <text evidence="7">The sequence shown here is derived from an EMBL/GenBank/DDBJ whole genome shotgun (WGS) entry which is preliminary data.</text>
</comment>
<organism evidence="7 8">
    <name type="scientific">Microbacterium ureisolvens</name>
    <dbReference type="NCBI Taxonomy" id="2781186"/>
    <lineage>
        <taxon>Bacteria</taxon>
        <taxon>Bacillati</taxon>
        <taxon>Actinomycetota</taxon>
        <taxon>Actinomycetes</taxon>
        <taxon>Micrococcales</taxon>
        <taxon>Microbacteriaceae</taxon>
        <taxon>Microbacterium</taxon>
    </lineage>
</organism>
<dbReference type="InterPro" id="IPR051913">
    <property type="entry name" value="GH2_Domain-Containing"/>
</dbReference>
<dbReference type="SUPFAM" id="SSF49785">
    <property type="entry name" value="Galactose-binding domain-like"/>
    <property type="match status" value="1"/>
</dbReference>
<dbReference type="InterPro" id="IPR036156">
    <property type="entry name" value="Beta-gal/glucu_dom_sf"/>
</dbReference>
<feature type="domain" description="Glycoside hydrolase family 2 catalytic" evidence="5">
    <location>
        <begin position="273"/>
        <end position="559"/>
    </location>
</feature>
<dbReference type="Proteomes" id="UP000777440">
    <property type="component" value="Unassembled WGS sequence"/>
</dbReference>
<dbReference type="Gene3D" id="2.60.40.10">
    <property type="entry name" value="Immunoglobulins"/>
    <property type="match status" value="2"/>
</dbReference>
<evidence type="ECO:0000256" key="2">
    <source>
        <dbReference type="ARBA" id="ARBA00022801"/>
    </source>
</evidence>
<dbReference type="Pfam" id="PF00703">
    <property type="entry name" value="Glyco_hydro_2"/>
    <property type="match status" value="1"/>
</dbReference>
<evidence type="ECO:0000259" key="6">
    <source>
        <dbReference type="Pfam" id="PF02837"/>
    </source>
</evidence>
<keyword evidence="2" id="KW-0378">Hydrolase</keyword>
<comment type="similarity">
    <text evidence="1">Belongs to the glycosyl hydrolase 2 family.</text>
</comment>
<dbReference type="InterPro" id="IPR013783">
    <property type="entry name" value="Ig-like_fold"/>
</dbReference>